<gene>
    <name evidence="7" type="ORF">FM105_02245</name>
</gene>
<evidence type="ECO:0000313" key="8">
    <source>
        <dbReference type="Proteomes" id="UP000196581"/>
    </source>
</evidence>
<evidence type="ECO:0000256" key="1">
    <source>
        <dbReference type="ARBA" id="ARBA00004141"/>
    </source>
</evidence>
<feature type="transmembrane region" description="Helical" evidence="6">
    <location>
        <begin position="230"/>
        <end position="256"/>
    </location>
</feature>
<feature type="transmembrane region" description="Helical" evidence="6">
    <location>
        <begin position="262"/>
        <end position="284"/>
    </location>
</feature>
<evidence type="ECO:0000256" key="4">
    <source>
        <dbReference type="ARBA" id="ARBA00022989"/>
    </source>
</evidence>
<accession>A0A1X6X048</accession>
<dbReference type="InterPro" id="IPR030191">
    <property type="entry name" value="CodB"/>
</dbReference>
<dbReference type="PANTHER" id="PTHR30569">
    <property type="entry name" value="CYTOSINE TRANSPORTER CODB"/>
    <property type="match status" value="1"/>
</dbReference>
<evidence type="ECO:0000313" key="7">
    <source>
        <dbReference type="EMBL" id="SLM90832.1"/>
    </source>
</evidence>
<name>A0A1X6X048_9MICO</name>
<dbReference type="GO" id="GO:0005886">
    <property type="term" value="C:plasma membrane"/>
    <property type="evidence" value="ECO:0007669"/>
    <property type="project" value="TreeGrafter"/>
</dbReference>
<keyword evidence="3 6" id="KW-0812">Transmembrane</keyword>
<comment type="subcellular location">
    <subcellularLocation>
        <location evidence="1">Membrane</location>
        <topology evidence="1">Multi-pass membrane protein</topology>
    </subcellularLocation>
</comment>
<dbReference type="EMBL" id="FWFF01000001">
    <property type="protein sequence ID" value="SLM90832.1"/>
    <property type="molecule type" value="Genomic_DNA"/>
</dbReference>
<feature type="transmembrane region" description="Helical" evidence="6">
    <location>
        <begin position="308"/>
        <end position="325"/>
    </location>
</feature>
<dbReference type="PANTHER" id="PTHR30569:SF0">
    <property type="entry name" value="CYTOSINE PERMEASE"/>
    <property type="match status" value="1"/>
</dbReference>
<feature type="transmembrane region" description="Helical" evidence="6">
    <location>
        <begin position="199"/>
        <end position="218"/>
    </location>
</feature>
<keyword evidence="8" id="KW-1185">Reference proteome</keyword>
<evidence type="ECO:0000256" key="6">
    <source>
        <dbReference type="SAM" id="Phobius"/>
    </source>
</evidence>
<keyword evidence="5 6" id="KW-0472">Membrane</keyword>
<dbReference type="Pfam" id="PF02133">
    <property type="entry name" value="Transp_cyt_pur"/>
    <property type="match status" value="1"/>
</dbReference>
<feature type="transmembrane region" description="Helical" evidence="6">
    <location>
        <begin position="29"/>
        <end position="49"/>
    </location>
</feature>
<dbReference type="CDD" id="cd11484">
    <property type="entry name" value="SLC-NCS1sbd_CobB-like"/>
    <property type="match status" value="1"/>
</dbReference>
<feature type="transmembrane region" description="Helical" evidence="6">
    <location>
        <begin position="104"/>
        <end position="126"/>
    </location>
</feature>
<dbReference type="AlphaFoldDB" id="A0A1X6X048"/>
<comment type="similarity">
    <text evidence="2">Belongs to the purine-cytosine permease (2.A.39) family.</text>
</comment>
<reference evidence="8" key="1">
    <citation type="submission" date="2017-02" db="EMBL/GenBank/DDBJ databases">
        <authorList>
            <person name="Dridi B."/>
        </authorList>
    </citation>
    <scope>NUCLEOTIDE SEQUENCE [LARGE SCALE GENOMIC DNA]</scope>
    <source>
        <strain evidence="8">B Co 03.10</strain>
    </source>
</reference>
<feature type="transmembrane region" description="Helical" evidence="6">
    <location>
        <begin position="364"/>
        <end position="385"/>
    </location>
</feature>
<feature type="transmembrane region" description="Helical" evidence="6">
    <location>
        <begin position="61"/>
        <end position="83"/>
    </location>
</feature>
<dbReference type="InterPro" id="IPR001248">
    <property type="entry name" value="Pur-cyt_permease"/>
</dbReference>
<evidence type="ECO:0000256" key="5">
    <source>
        <dbReference type="ARBA" id="ARBA00023136"/>
    </source>
</evidence>
<evidence type="ECO:0000256" key="3">
    <source>
        <dbReference type="ARBA" id="ARBA00022692"/>
    </source>
</evidence>
<dbReference type="RefSeq" id="WP_087003958.1">
    <property type="nucleotide sequence ID" value="NZ_FWFF01000001.1"/>
</dbReference>
<keyword evidence="4 6" id="KW-1133">Transmembrane helix</keyword>
<sequence length="426" mass="44485">MSDDVAHTRNAVDEDFSFEAVPLTKRRGFWRVGFVMLGFTFFSASMSVGAGLGNGVDLTGFIWAVVIGGLILGAYTGALGYIGAKTGEGLDLLAQRAFGTRGSYLPSALIAFTQMGWFGVGVAMFANPTGELLGIGPWPIVIVAGALMTASAYYGIRAIEIVSFISVPLIAILGTWSMVSATREGGGLEAIFGQSTGMPLTVAVGMVIGSFVSGGTATPNFTRFAKSASIAVLMTVIAFFLGNTLMFSFGAVGGAFSGQDDIFYVMIAQGLMIPALIVLGANIWTTNNNALYTTGLGLANITKIRKRPLVLISGILGTLTSLWLYDNFIGWLNFLNATLPPIGAIIIVDYLWRRKAYAAPDRGGRVVAWGAVVGVVAGGLAGWFVDWGIGAINAIVVGVICYVIGALIQRAAGEGKADHAVSESAD</sequence>
<evidence type="ECO:0000256" key="2">
    <source>
        <dbReference type="ARBA" id="ARBA00008974"/>
    </source>
</evidence>
<dbReference type="NCBIfam" id="NF008241">
    <property type="entry name" value="PRK11017.1"/>
    <property type="match status" value="1"/>
</dbReference>
<feature type="transmembrane region" description="Helical" evidence="6">
    <location>
        <begin position="161"/>
        <end position="179"/>
    </location>
</feature>
<feature type="transmembrane region" description="Helical" evidence="6">
    <location>
        <begin position="132"/>
        <end position="154"/>
    </location>
</feature>
<dbReference type="GO" id="GO:0015209">
    <property type="term" value="F:cytosine transmembrane transporter activity"/>
    <property type="evidence" value="ECO:0007669"/>
    <property type="project" value="InterPro"/>
</dbReference>
<proteinExistence type="inferred from homology"/>
<protein>
    <submittedName>
        <fullName evidence="7">Cytosine/purine/uracil/thiamine/allantoin permease family protein</fullName>
    </submittedName>
</protein>
<feature type="transmembrane region" description="Helical" evidence="6">
    <location>
        <begin position="331"/>
        <end position="352"/>
    </location>
</feature>
<dbReference type="Proteomes" id="UP000196581">
    <property type="component" value="Unassembled WGS sequence"/>
</dbReference>
<dbReference type="Gene3D" id="1.10.4160.10">
    <property type="entry name" value="Hydantoin permease"/>
    <property type="match status" value="1"/>
</dbReference>
<feature type="transmembrane region" description="Helical" evidence="6">
    <location>
        <begin position="391"/>
        <end position="408"/>
    </location>
</feature>
<organism evidence="7 8">
    <name type="scientific">Brevibacterium yomogidense</name>
    <dbReference type="NCBI Taxonomy" id="946573"/>
    <lineage>
        <taxon>Bacteria</taxon>
        <taxon>Bacillati</taxon>
        <taxon>Actinomycetota</taxon>
        <taxon>Actinomycetes</taxon>
        <taxon>Micrococcales</taxon>
        <taxon>Brevibacteriaceae</taxon>
        <taxon>Brevibacterium</taxon>
    </lineage>
</organism>